<evidence type="ECO:0000256" key="4">
    <source>
        <dbReference type="ARBA" id="ARBA00023172"/>
    </source>
</evidence>
<name>A0A1G4Q6T3_9BACL</name>
<dbReference type="PROSITE" id="PS51898">
    <property type="entry name" value="TYR_RECOMBINASE"/>
    <property type="match status" value="1"/>
</dbReference>
<keyword evidence="3 5" id="KW-0238">DNA-binding</keyword>
<dbReference type="Gene3D" id="1.10.443.10">
    <property type="entry name" value="Intergrase catalytic core"/>
    <property type="match status" value="1"/>
</dbReference>
<comment type="similarity">
    <text evidence="1">Belongs to the 'phage' integrase family.</text>
</comment>
<dbReference type="Pfam" id="PF14659">
    <property type="entry name" value="Phage_int_SAM_3"/>
    <property type="match status" value="1"/>
</dbReference>
<proteinExistence type="inferred from homology"/>
<feature type="domain" description="Core-binding (CB)" evidence="7">
    <location>
        <begin position="72"/>
        <end position="154"/>
    </location>
</feature>
<protein>
    <submittedName>
        <fullName evidence="8">Integrase</fullName>
    </submittedName>
</protein>
<dbReference type="InterPro" id="IPR050090">
    <property type="entry name" value="Tyrosine_recombinase_XerCD"/>
</dbReference>
<evidence type="ECO:0000256" key="3">
    <source>
        <dbReference type="ARBA" id="ARBA00023125"/>
    </source>
</evidence>
<keyword evidence="4" id="KW-0233">DNA recombination</keyword>
<evidence type="ECO:0000259" key="6">
    <source>
        <dbReference type="PROSITE" id="PS51898"/>
    </source>
</evidence>
<dbReference type="GO" id="GO:0015074">
    <property type="term" value="P:DNA integration"/>
    <property type="evidence" value="ECO:0007669"/>
    <property type="project" value="UniProtKB-KW"/>
</dbReference>
<organism evidence="8 9">
    <name type="scientific">Paenibacillus tianmuensis</name>
    <dbReference type="NCBI Taxonomy" id="624147"/>
    <lineage>
        <taxon>Bacteria</taxon>
        <taxon>Bacillati</taxon>
        <taxon>Bacillota</taxon>
        <taxon>Bacilli</taxon>
        <taxon>Bacillales</taxon>
        <taxon>Paenibacillaceae</taxon>
        <taxon>Paenibacillus</taxon>
    </lineage>
</organism>
<dbReference type="Proteomes" id="UP000198601">
    <property type="component" value="Unassembled WGS sequence"/>
</dbReference>
<evidence type="ECO:0000256" key="5">
    <source>
        <dbReference type="PROSITE-ProRule" id="PRU01248"/>
    </source>
</evidence>
<dbReference type="InterPro" id="IPR004107">
    <property type="entry name" value="Integrase_SAM-like_N"/>
</dbReference>
<dbReference type="InterPro" id="IPR013762">
    <property type="entry name" value="Integrase-like_cat_sf"/>
</dbReference>
<dbReference type="InterPro" id="IPR010998">
    <property type="entry name" value="Integrase_recombinase_N"/>
</dbReference>
<dbReference type="RefSeq" id="WP_090668103.1">
    <property type="nucleotide sequence ID" value="NZ_FMTT01000005.1"/>
</dbReference>
<feature type="domain" description="Tyr recombinase" evidence="6">
    <location>
        <begin position="175"/>
        <end position="378"/>
    </location>
</feature>
<evidence type="ECO:0000256" key="1">
    <source>
        <dbReference type="ARBA" id="ARBA00008857"/>
    </source>
</evidence>
<dbReference type="InterPro" id="IPR002104">
    <property type="entry name" value="Integrase_catalytic"/>
</dbReference>
<evidence type="ECO:0000256" key="2">
    <source>
        <dbReference type="ARBA" id="ARBA00022908"/>
    </source>
</evidence>
<keyword evidence="2" id="KW-0229">DNA integration</keyword>
<dbReference type="OrthoDB" id="9803188at2"/>
<accession>A0A1G4Q6T3</accession>
<dbReference type="PANTHER" id="PTHR30349:SF64">
    <property type="entry name" value="PROPHAGE INTEGRASE INTD-RELATED"/>
    <property type="match status" value="1"/>
</dbReference>
<dbReference type="PANTHER" id="PTHR30349">
    <property type="entry name" value="PHAGE INTEGRASE-RELATED"/>
    <property type="match status" value="1"/>
</dbReference>
<dbReference type="Pfam" id="PF00589">
    <property type="entry name" value="Phage_integrase"/>
    <property type="match status" value="1"/>
</dbReference>
<evidence type="ECO:0000313" key="8">
    <source>
        <dbReference type="EMBL" id="SCW40161.1"/>
    </source>
</evidence>
<dbReference type="EMBL" id="FMTT01000005">
    <property type="protein sequence ID" value="SCW40161.1"/>
    <property type="molecule type" value="Genomic_DNA"/>
</dbReference>
<reference evidence="9" key="1">
    <citation type="submission" date="2016-10" db="EMBL/GenBank/DDBJ databases">
        <authorList>
            <person name="Varghese N."/>
            <person name="Submissions S."/>
        </authorList>
    </citation>
    <scope>NUCLEOTIDE SEQUENCE [LARGE SCALE GENOMIC DNA]</scope>
    <source>
        <strain evidence="9">CGMCC 1.8946</strain>
    </source>
</reference>
<dbReference type="PROSITE" id="PS51900">
    <property type="entry name" value="CB"/>
    <property type="match status" value="1"/>
</dbReference>
<dbReference type="InterPro" id="IPR011010">
    <property type="entry name" value="DNA_brk_join_enz"/>
</dbReference>
<dbReference type="InterPro" id="IPR044068">
    <property type="entry name" value="CB"/>
</dbReference>
<dbReference type="Gene3D" id="1.10.150.130">
    <property type="match status" value="1"/>
</dbReference>
<gene>
    <name evidence="8" type="ORF">SAMN04487970_1005179</name>
</gene>
<sequence length="396" mass="45972">MASYQQRGKKSWFLVVEASEGATKRGRKTKTIRVEDDALLKSPKKLKEYLDTELLKFKIGVESGEYITPEKMLFESFLDIWEKRFVSKHLAETTAYNYRYHTKKRIRPHFKGKQIDKIKTLHIVEFLDDLLDVTGTATVMYVYRVLCSIFSKAVEWNTIKNDPMDGVDKPKDNPKEMEVYDENEVEKLLIALEHENIRFRILVSLALTTGMRRAEILGLEWKHIDLENGIIDIKQTIPMFKNGEPVIKGPKRKSSIRKIVIPSSMIAELRIYQAHMLKKRSDSETPWEGGKYYFLFARDNGIPLYPKTIGDLWRDFHKKIDGLKYIRFHDLRHTSATLLINRGIHAKIISSRLGHSKITTTMNVYGHVIESADRAAADAFNDIFGPKKPKQQKKTR</sequence>
<keyword evidence="9" id="KW-1185">Reference proteome</keyword>
<dbReference type="GO" id="GO:0006310">
    <property type="term" value="P:DNA recombination"/>
    <property type="evidence" value="ECO:0007669"/>
    <property type="project" value="UniProtKB-KW"/>
</dbReference>
<dbReference type="AlphaFoldDB" id="A0A1G4Q6T3"/>
<dbReference type="GO" id="GO:0003677">
    <property type="term" value="F:DNA binding"/>
    <property type="evidence" value="ECO:0007669"/>
    <property type="project" value="UniProtKB-UniRule"/>
</dbReference>
<dbReference type="CDD" id="cd01189">
    <property type="entry name" value="INT_ICEBs1_C_like"/>
    <property type="match status" value="1"/>
</dbReference>
<dbReference type="STRING" id="624147.SAMN04487970_1005179"/>
<evidence type="ECO:0000313" key="9">
    <source>
        <dbReference type="Proteomes" id="UP000198601"/>
    </source>
</evidence>
<evidence type="ECO:0000259" key="7">
    <source>
        <dbReference type="PROSITE" id="PS51900"/>
    </source>
</evidence>
<dbReference type="SUPFAM" id="SSF56349">
    <property type="entry name" value="DNA breaking-rejoining enzymes"/>
    <property type="match status" value="1"/>
</dbReference>